<keyword evidence="1" id="KW-0732">Signal</keyword>
<feature type="chain" id="PRO_5020360851" description="DUF3575 domain-containing protein" evidence="1">
    <location>
        <begin position="19"/>
        <end position="177"/>
    </location>
</feature>
<dbReference type="RefSeq" id="WP_130286652.1">
    <property type="nucleotide sequence ID" value="NZ_SGXE01000002.1"/>
</dbReference>
<dbReference type="OrthoDB" id="768080at2"/>
<dbReference type="EMBL" id="SGXE01000002">
    <property type="protein sequence ID" value="RZS93526.1"/>
    <property type="molecule type" value="Genomic_DNA"/>
</dbReference>
<name>A0A4Q7P129_9FLAO</name>
<accession>A0A4Q7P129</accession>
<keyword evidence="3" id="KW-1185">Reference proteome</keyword>
<evidence type="ECO:0000313" key="3">
    <source>
        <dbReference type="Proteomes" id="UP000292262"/>
    </source>
</evidence>
<organism evidence="2 3">
    <name type="scientific">Aquimarina brevivitae</name>
    <dbReference type="NCBI Taxonomy" id="323412"/>
    <lineage>
        <taxon>Bacteria</taxon>
        <taxon>Pseudomonadati</taxon>
        <taxon>Bacteroidota</taxon>
        <taxon>Flavobacteriia</taxon>
        <taxon>Flavobacteriales</taxon>
        <taxon>Flavobacteriaceae</taxon>
        <taxon>Aquimarina</taxon>
    </lineage>
</organism>
<comment type="caution">
    <text evidence="2">The sequence shown here is derived from an EMBL/GenBank/DDBJ whole genome shotgun (WGS) entry which is preliminary data.</text>
</comment>
<protein>
    <recommendedName>
        <fullName evidence="4">DUF3575 domain-containing protein</fullName>
    </recommendedName>
</protein>
<reference evidence="2 3" key="1">
    <citation type="submission" date="2019-02" db="EMBL/GenBank/DDBJ databases">
        <title>Genomic Encyclopedia of Type Strains, Phase IV (KMG-IV): sequencing the most valuable type-strain genomes for metagenomic binning, comparative biology and taxonomic classification.</title>
        <authorList>
            <person name="Goeker M."/>
        </authorList>
    </citation>
    <scope>NUCLEOTIDE SEQUENCE [LARGE SCALE GENOMIC DNA]</scope>
    <source>
        <strain evidence="2 3">DSM 17196</strain>
    </source>
</reference>
<dbReference type="AlphaFoldDB" id="A0A4Q7P129"/>
<proteinExistence type="predicted"/>
<sequence length="177" mass="20094">MKNLIIVTLLILSISASAQDTEVYGTLNRNKHEIRLDASELIIFPALELNYEYVISKYSGAGIGLSYSFDDGYSEYQKFSIHPYYRQYFFNKKDFGARGLFVEGLLKIAGGEDSRSSMEIEEDWFNVGAGLVVGQKWVSENGFVFEIHFGGGRYFDENEDRGQGFLRGGILIGYRLF</sequence>
<feature type="signal peptide" evidence="1">
    <location>
        <begin position="1"/>
        <end position="18"/>
    </location>
</feature>
<evidence type="ECO:0008006" key="4">
    <source>
        <dbReference type="Google" id="ProtNLM"/>
    </source>
</evidence>
<dbReference type="Proteomes" id="UP000292262">
    <property type="component" value="Unassembled WGS sequence"/>
</dbReference>
<evidence type="ECO:0000313" key="2">
    <source>
        <dbReference type="EMBL" id="RZS93526.1"/>
    </source>
</evidence>
<evidence type="ECO:0000256" key="1">
    <source>
        <dbReference type="SAM" id="SignalP"/>
    </source>
</evidence>
<gene>
    <name evidence="2" type="ORF">EV197_2106</name>
</gene>